<feature type="region of interest" description="Disordered" evidence="1">
    <location>
        <begin position="1491"/>
        <end position="1532"/>
    </location>
</feature>
<feature type="region of interest" description="Disordered" evidence="1">
    <location>
        <begin position="1140"/>
        <end position="1266"/>
    </location>
</feature>
<feature type="region of interest" description="Disordered" evidence="1">
    <location>
        <begin position="1043"/>
        <end position="1077"/>
    </location>
</feature>
<feature type="domain" description="Elongation factor 1 beta central acidic region eukaryote" evidence="2">
    <location>
        <begin position="1399"/>
        <end position="1426"/>
    </location>
</feature>
<feature type="region of interest" description="Disordered" evidence="1">
    <location>
        <begin position="469"/>
        <end position="493"/>
    </location>
</feature>
<feature type="compositionally biased region" description="Polar residues" evidence="1">
    <location>
        <begin position="395"/>
        <end position="404"/>
    </location>
</feature>
<feature type="region of interest" description="Disordered" evidence="1">
    <location>
        <begin position="260"/>
        <end position="287"/>
    </location>
</feature>
<protein>
    <submittedName>
        <fullName evidence="3">(Mediterranean fruit fly) hypothetical protein</fullName>
    </submittedName>
</protein>
<feature type="compositionally biased region" description="Polar residues" evidence="1">
    <location>
        <begin position="1547"/>
        <end position="1564"/>
    </location>
</feature>
<feature type="domain" description="Elongation factor 1 beta central acidic region eukaryote" evidence="2">
    <location>
        <begin position="655"/>
        <end position="682"/>
    </location>
</feature>
<dbReference type="EMBL" id="CAJHJT010000056">
    <property type="protein sequence ID" value="CAD7013676.1"/>
    <property type="molecule type" value="Genomic_DNA"/>
</dbReference>
<feature type="region of interest" description="Disordered" evidence="1">
    <location>
        <begin position="303"/>
        <end position="325"/>
    </location>
</feature>
<feature type="compositionally biased region" description="Low complexity" evidence="1">
    <location>
        <begin position="303"/>
        <end position="315"/>
    </location>
</feature>
<feature type="region of interest" description="Disordered" evidence="1">
    <location>
        <begin position="1581"/>
        <end position="1683"/>
    </location>
</feature>
<feature type="region of interest" description="Disordered" evidence="1">
    <location>
        <begin position="190"/>
        <end position="209"/>
    </location>
</feature>
<feature type="region of interest" description="Disordered" evidence="1">
    <location>
        <begin position="832"/>
        <end position="855"/>
    </location>
</feature>
<reference evidence="3" key="1">
    <citation type="submission" date="2020-11" db="EMBL/GenBank/DDBJ databases">
        <authorList>
            <person name="Whitehead M."/>
        </authorList>
    </citation>
    <scope>NUCLEOTIDE SEQUENCE</scope>
    <source>
        <strain evidence="3">EGII</strain>
    </source>
</reference>
<feature type="domain" description="Elongation factor 1 beta central acidic region eukaryote" evidence="2">
    <location>
        <begin position="746"/>
        <end position="775"/>
    </location>
</feature>
<proteinExistence type="predicted"/>
<dbReference type="Proteomes" id="UP000606786">
    <property type="component" value="Unassembled WGS sequence"/>
</dbReference>
<feature type="compositionally biased region" description="Low complexity" evidence="1">
    <location>
        <begin position="1635"/>
        <end position="1654"/>
    </location>
</feature>
<evidence type="ECO:0000256" key="1">
    <source>
        <dbReference type="SAM" id="MobiDB-lite"/>
    </source>
</evidence>
<evidence type="ECO:0000313" key="4">
    <source>
        <dbReference type="Proteomes" id="UP000606786"/>
    </source>
</evidence>
<feature type="compositionally biased region" description="Basic and acidic residues" evidence="1">
    <location>
        <begin position="1173"/>
        <end position="1211"/>
    </location>
</feature>
<feature type="domain" description="Elongation factor 1 beta central acidic region eukaryote" evidence="2">
    <location>
        <begin position="569"/>
        <end position="598"/>
    </location>
</feature>
<feature type="compositionally biased region" description="Polar residues" evidence="1">
    <location>
        <begin position="1056"/>
        <end position="1067"/>
    </location>
</feature>
<sequence length="1683" mass="183866">MEESSRAEKIIPQATQWSFEGDCSLLAWMQDLSQHLENRATATTDALQQLNVNVNRTAIALDNAANSLTALQYSQFVESRCHDDDETQSNTTEVQQEACAMSSDEVKSPKKVLETFLKNNLEMLHNCHEKYALDFEDSDEDEAATNINCIYQPKNPYNDALLPHIYGSKLWKEHWHVGLCDGNNEYSGDEASDAFSQTSSSSAADNESYESNTANLSEWASSTSIPIEHKHPSLMTAPREPTLAASITTAAAARVKRLPNNQRFPNNDDSDTCSTTSHSTTTNPTHTRVREPDLFAAIRHATPNTSTSASSSPQQPVAPPVQRENNIVPPYLDATPPVDILADPPPPQQSIISRAENESVQQKPANSQIKRKPVNLFDDDDFNSFMTEVVDKAQTKTGHQQPQQVPEPASRTFSPTKTNITRSTETPVITPKTVDLFAEPLFSKPEAEIFPKTAPVEIEKSLEIKQRKPVNLFESPESSPPNHSLFSGNKDNNIKTKDIVTPIVKPGITAKSLFDDDDEDDDDFLNAFGSKKLSLPTQSTGKTLLFDDADTEVEPSQLTKSNLRTSSNLFDDTPPEDDFHQNAEEIKNKTIDIITTKASVSDSINEKKLTASGTKNINEKVGAKITTSTKTNQENQLTQMPAVTPTAHKVFSSDLFGDDDSDDLDDIFKKPTTKAATNKPITDQPSKVANEKLRVTSAKDIPPPLFGNDFEDDDNDLFGTKIKDQSKPANLNSQNANKPARSITSIFGDDFDDETDDLFAVRPNYKATKDSTDKSTASAVAKEGIQVLKEQKNVEKTVEQTIETEIPKPQTNVSKTKSLFEEENFENEANNLLSSANKETLPTTESLINKESTNGFETGAEEAAVVEKPEDNLLNKTSEDVLFGDKDKEIINASRPTKDVTKEQVVANEMNTTPHKALTEDATKTVQNATPNKVEEINVGASNIVDEMDIPKKATAELPENTPQDTSESIDSSVADIDVPVASEKVFELNNQKYAGIFLDEPPDDDDFFTTLASNPKPLSASKLTLDLENDFYEPTLPDLPNLAKTTTTGTTTNTQSVVGNNKTEAGTSDYGGLRLFSEIPPDDFDDDIDFSFAPPPKQPTTVAGGVNQRLHSVFYDDFSETLEAVQQLKDNNKIAAAPALFDDEPPPDDKLFEGISKATTPGEAKQLVAGKHTSESEDGKQNVDSKDVTDRSIQKTADIDESLRISEKPRSTAGKLQMPNIKINVQALLPGGGSRPSFKKSASAPDSGLDTHTPSEISVPQTPTNTALSADINKTISSASFKSTSTATKSSNENLLPSICKTRVRAPIGRRPSTRRARQENYRQSLIAEQAENKVEEEVPSTSGLGRMVKEPIAPAKPPQRDVNENNPMQPAISNLSLPTALKPTYEGDINALHQADLFTDEDEEEDDYDKLFTAARIRNMQANNVPEQTQYIRTNPYAATNQNVNIVRRAPNTQAVSDKKLSAFKRDNALMADHDEEDDLFKGVSVASSSSVSRKQSNNGEAATTKSQTIPSSKSIFGTPTSEDSDDDLFKSSKLKPVITKAATKPTQSLQQSASVHETQKVTTTGAIKKLDSIFGSDDEDDDDFLSNLKSKKYTTTTTSAADKPKSSTSGGGLFSDIESDEDDLFGGKSKPKQTSAKPKATTTTKAPTKSSNLKPKTIIKQPLNNEATLADNPLADLLDP</sequence>
<feature type="compositionally biased region" description="Polar residues" evidence="1">
    <location>
        <begin position="476"/>
        <end position="491"/>
    </location>
</feature>
<feature type="compositionally biased region" description="Low complexity" evidence="1">
    <location>
        <begin position="272"/>
        <end position="286"/>
    </location>
</feature>
<dbReference type="SMART" id="SM01182">
    <property type="entry name" value="EF-1_beta_acid"/>
    <property type="match status" value="8"/>
</dbReference>
<feature type="compositionally biased region" description="Low complexity" evidence="1">
    <location>
        <begin position="1672"/>
        <end position="1683"/>
    </location>
</feature>
<feature type="compositionally biased region" description="Polar residues" evidence="1">
    <location>
        <begin position="1496"/>
        <end position="1523"/>
    </location>
</feature>
<feature type="region of interest" description="Disordered" evidence="1">
    <location>
        <begin position="1545"/>
        <end position="1564"/>
    </location>
</feature>
<feature type="compositionally biased region" description="Polar residues" evidence="1">
    <location>
        <begin position="836"/>
        <end position="855"/>
    </location>
</feature>
<comment type="caution">
    <text evidence="3">The sequence shown here is derived from an EMBL/GenBank/DDBJ whole genome shotgun (WGS) entry which is preliminary data.</text>
</comment>
<dbReference type="InterPro" id="IPR018940">
    <property type="entry name" value="EF-1_beta_acid_region_euk"/>
</dbReference>
<feature type="compositionally biased region" description="Polar residues" evidence="1">
    <location>
        <begin position="1251"/>
        <end position="1266"/>
    </location>
</feature>
<feature type="domain" description="Elongation factor 1 beta central acidic region eukaryote" evidence="2">
    <location>
        <begin position="1576"/>
        <end position="1603"/>
    </location>
</feature>
<feature type="compositionally biased region" description="Low complexity" evidence="1">
    <location>
        <begin position="193"/>
        <end position="209"/>
    </location>
</feature>
<feature type="domain" description="Elongation factor 1 beta central acidic region eukaryote" evidence="2">
    <location>
        <begin position="882"/>
        <end position="909"/>
    </location>
</feature>
<feature type="compositionally biased region" description="Low complexity" evidence="1">
    <location>
        <begin position="1046"/>
        <end position="1055"/>
    </location>
</feature>
<organism evidence="3 4">
    <name type="scientific">Ceratitis capitata</name>
    <name type="common">Mediterranean fruit fly</name>
    <name type="synonym">Tephritis capitata</name>
    <dbReference type="NCBI Taxonomy" id="7213"/>
    <lineage>
        <taxon>Eukaryota</taxon>
        <taxon>Metazoa</taxon>
        <taxon>Ecdysozoa</taxon>
        <taxon>Arthropoda</taxon>
        <taxon>Hexapoda</taxon>
        <taxon>Insecta</taxon>
        <taxon>Pterygota</taxon>
        <taxon>Neoptera</taxon>
        <taxon>Endopterygota</taxon>
        <taxon>Diptera</taxon>
        <taxon>Brachycera</taxon>
        <taxon>Muscomorpha</taxon>
        <taxon>Tephritoidea</taxon>
        <taxon>Tephritidae</taxon>
        <taxon>Ceratitis</taxon>
        <taxon>Ceratitis</taxon>
    </lineage>
</organism>
<evidence type="ECO:0000259" key="2">
    <source>
        <dbReference type="SMART" id="SM01182"/>
    </source>
</evidence>
<feature type="region of interest" description="Disordered" evidence="1">
    <location>
        <begin position="395"/>
        <end position="419"/>
    </location>
</feature>
<dbReference type="OrthoDB" id="751084at2759"/>
<gene>
    <name evidence="3" type="ORF">CCAP1982_LOCUS21718</name>
</gene>
<feature type="compositionally biased region" description="Polar residues" evidence="1">
    <location>
        <begin position="727"/>
        <end position="738"/>
    </location>
</feature>
<feature type="domain" description="Elongation factor 1 beta central acidic region eukaryote" evidence="2">
    <location>
        <begin position="705"/>
        <end position="732"/>
    </location>
</feature>
<feature type="domain" description="Elongation factor 1 beta central acidic region eukaryote" evidence="2">
    <location>
        <begin position="513"/>
        <end position="540"/>
    </location>
</feature>
<name>A0A811VEA8_CERCA</name>
<feature type="region of interest" description="Disordered" evidence="1">
    <location>
        <begin position="674"/>
        <end position="738"/>
    </location>
</feature>
<accession>A0A811VEA8</accession>
<keyword evidence="4" id="KW-1185">Reference proteome</keyword>
<evidence type="ECO:0000313" key="3">
    <source>
        <dbReference type="EMBL" id="CAD7013676.1"/>
    </source>
</evidence>